<evidence type="ECO:0000259" key="3">
    <source>
        <dbReference type="Pfam" id="PF05225"/>
    </source>
</evidence>
<reference evidence="4" key="1">
    <citation type="submission" date="2018-11" db="EMBL/GenBank/DDBJ databases">
        <authorList>
            <person name="Alioto T."/>
            <person name="Alioto T."/>
        </authorList>
    </citation>
    <scope>NUCLEOTIDE SEQUENCE</scope>
</reference>
<dbReference type="InterPro" id="IPR007889">
    <property type="entry name" value="HTH_Psq"/>
</dbReference>
<dbReference type="Proteomes" id="UP000596742">
    <property type="component" value="Unassembled WGS sequence"/>
</dbReference>
<proteinExistence type="predicted"/>
<evidence type="ECO:0008006" key="6">
    <source>
        <dbReference type="Google" id="ProtNLM"/>
    </source>
</evidence>
<accession>A0A8B6DB45</accession>
<comment type="caution">
    <text evidence="4">The sequence shown here is derived from an EMBL/GenBank/DDBJ whole genome shotgun (WGS) entry which is preliminary data.</text>
</comment>
<dbReference type="Pfam" id="PF03184">
    <property type="entry name" value="DDE_1"/>
    <property type="match status" value="1"/>
</dbReference>
<feature type="compositionally biased region" description="Basic residues" evidence="1">
    <location>
        <begin position="556"/>
        <end position="566"/>
    </location>
</feature>
<dbReference type="EMBL" id="UYJE01003134">
    <property type="protein sequence ID" value="VDI16868.1"/>
    <property type="molecule type" value="Genomic_DNA"/>
</dbReference>
<dbReference type="SUPFAM" id="SSF46689">
    <property type="entry name" value="Homeodomain-like"/>
    <property type="match status" value="1"/>
</dbReference>
<evidence type="ECO:0000313" key="4">
    <source>
        <dbReference type="EMBL" id="VDI16868.1"/>
    </source>
</evidence>
<evidence type="ECO:0000313" key="5">
    <source>
        <dbReference type="Proteomes" id="UP000596742"/>
    </source>
</evidence>
<sequence length="612" mass="68673">MPHKGKGIYGQYDVEALKNAVDAVKSGMSIRKAAIRYGVPKSSLNDRTTGKKPIALEFGRKPTIPIEIEDRMVEVVLTLSEKGFGITKRQMLARVGTLVRQMDLKTPFKNGIPGKDWWKGFKNRHPEVVIRKPEKLSTVRSRMLNATVVGNYFKELQTVTEELSPTSIWNMDETGINLEHQPAGVLARRGAKSVPGRVGNTRENITLLPCVNAAGEKMPTFIVAKGKTSRSLRAYNMHEGPENAEWRFQAKAWMDDELGEDWFKNVFLKHCGPQRPQVLVLDSHHSHETLGLLEAALANRIEVLAFPPHTTHFLCPLDRTMFGPLMKEYGYLCTEYMSSDPNNIVNKESAPKLIRQAYEKAFTRVNIVSGFESTGIYHWNPLAIPKEAFSPSDAFDRNNNGQSKTDEHPLQWVLANIQSVPNNPIPFVSLPTDVTPIAQPENVQQNLEVVVEIHRSAVPSSVHTVAENQGQDGEYTVDFESPNNSILNTSNDPMISQSLSDLDAANILAALNDGNMEITAGETVESSLHQDITGWSSQWNSELENIFKLPPIIPKPPKKNSRRLTSHRLLTSPQILNEKRKAKQEKDDKCKKLKAKKDEKCNNLKVKKEKKK</sequence>
<feature type="domain" description="HTH psq-type" evidence="3">
    <location>
        <begin position="15"/>
        <end position="47"/>
    </location>
</feature>
<dbReference type="Pfam" id="PF05225">
    <property type="entry name" value="HTH_psq"/>
    <property type="match status" value="1"/>
</dbReference>
<protein>
    <recommendedName>
        <fullName evidence="6">HTH psq-type domain-containing protein</fullName>
    </recommendedName>
</protein>
<keyword evidence="5" id="KW-1185">Reference proteome</keyword>
<dbReference type="InterPro" id="IPR050863">
    <property type="entry name" value="CenT-Element_Derived"/>
</dbReference>
<dbReference type="GO" id="GO:0003677">
    <property type="term" value="F:DNA binding"/>
    <property type="evidence" value="ECO:0007669"/>
    <property type="project" value="InterPro"/>
</dbReference>
<organism evidence="4 5">
    <name type="scientific">Mytilus galloprovincialis</name>
    <name type="common">Mediterranean mussel</name>
    <dbReference type="NCBI Taxonomy" id="29158"/>
    <lineage>
        <taxon>Eukaryota</taxon>
        <taxon>Metazoa</taxon>
        <taxon>Spiralia</taxon>
        <taxon>Lophotrochozoa</taxon>
        <taxon>Mollusca</taxon>
        <taxon>Bivalvia</taxon>
        <taxon>Autobranchia</taxon>
        <taxon>Pteriomorphia</taxon>
        <taxon>Mytilida</taxon>
        <taxon>Mytiloidea</taxon>
        <taxon>Mytilidae</taxon>
        <taxon>Mytilinae</taxon>
        <taxon>Mytilus</taxon>
    </lineage>
</organism>
<feature type="domain" description="DDE-1" evidence="2">
    <location>
        <begin position="204"/>
        <end position="371"/>
    </location>
</feature>
<evidence type="ECO:0000259" key="2">
    <source>
        <dbReference type="Pfam" id="PF03184"/>
    </source>
</evidence>
<dbReference type="PANTHER" id="PTHR19303:SF74">
    <property type="entry name" value="POGO TRANSPOSABLE ELEMENT WITH KRAB DOMAIN"/>
    <property type="match status" value="1"/>
</dbReference>
<dbReference type="Gene3D" id="1.10.10.60">
    <property type="entry name" value="Homeodomain-like"/>
    <property type="match status" value="1"/>
</dbReference>
<name>A0A8B6DB45_MYTGA</name>
<dbReference type="AlphaFoldDB" id="A0A8B6DB45"/>
<dbReference type="InterPro" id="IPR004875">
    <property type="entry name" value="DDE_SF_endonuclease_dom"/>
</dbReference>
<dbReference type="InterPro" id="IPR009057">
    <property type="entry name" value="Homeodomain-like_sf"/>
</dbReference>
<evidence type="ECO:0000256" key="1">
    <source>
        <dbReference type="SAM" id="MobiDB-lite"/>
    </source>
</evidence>
<dbReference type="PANTHER" id="PTHR19303">
    <property type="entry name" value="TRANSPOSON"/>
    <property type="match status" value="1"/>
</dbReference>
<dbReference type="OrthoDB" id="6146321at2759"/>
<gene>
    <name evidence="4" type="ORF">MGAL_10B002014</name>
</gene>
<feature type="region of interest" description="Disordered" evidence="1">
    <location>
        <begin position="552"/>
        <end position="592"/>
    </location>
</feature>
<dbReference type="GO" id="GO:0005634">
    <property type="term" value="C:nucleus"/>
    <property type="evidence" value="ECO:0007669"/>
    <property type="project" value="TreeGrafter"/>
</dbReference>